<evidence type="ECO:0000313" key="3">
    <source>
        <dbReference type="Proteomes" id="UP000600946"/>
    </source>
</evidence>
<dbReference type="EMBL" id="BMUU01000007">
    <property type="protein sequence ID" value="GGY46490.1"/>
    <property type="molecule type" value="Genomic_DNA"/>
</dbReference>
<gene>
    <name evidence="2" type="ORF">GCM10010326_45850</name>
</gene>
<feature type="compositionally biased region" description="Basic and acidic residues" evidence="1">
    <location>
        <begin position="70"/>
        <end position="83"/>
    </location>
</feature>
<proteinExistence type="predicted"/>
<name>A0ABQ3ADJ4_9ACTN</name>
<protein>
    <recommendedName>
        <fullName evidence="4">Transposase</fullName>
    </recommendedName>
</protein>
<feature type="region of interest" description="Disordered" evidence="1">
    <location>
        <begin position="43"/>
        <end position="83"/>
    </location>
</feature>
<dbReference type="Proteomes" id="UP000600946">
    <property type="component" value="Unassembled WGS sequence"/>
</dbReference>
<accession>A0ABQ3ADJ4</accession>
<sequence length="83" mass="8897">MQSTTTAPGSVRAGANMSKHRWSITGTCRWLKAALSRIRRTAAHTYPVPAPPGTGGERLAPGKGRQPTGGREEAEPYVRRARG</sequence>
<evidence type="ECO:0008006" key="4">
    <source>
        <dbReference type="Google" id="ProtNLM"/>
    </source>
</evidence>
<comment type="caution">
    <text evidence="2">The sequence shown here is derived from an EMBL/GenBank/DDBJ whole genome shotgun (WGS) entry which is preliminary data.</text>
</comment>
<evidence type="ECO:0000256" key="1">
    <source>
        <dbReference type="SAM" id="MobiDB-lite"/>
    </source>
</evidence>
<keyword evidence="3" id="KW-1185">Reference proteome</keyword>
<evidence type="ECO:0000313" key="2">
    <source>
        <dbReference type="EMBL" id="GGY46490.1"/>
    </source>
</evidence>
<organism evidence="2 3">
    <name type="scientific">Streptomyces xanthochromogenes</name>
    <dbReference type="NCBI Taxonomy" id="67384"/>
    <lineage>
        <taxon>Bacteria</taxon>
        <taxon>Bacillati</taxon>
        <taxon>Actinomycetota</taxon>
        <taxon>Actinomycetes</taxon>
        <taxon>Kitasatosporales</taxon>
        <taxon>Streptomycetaceae</taxon>
        <taxon>Streptomyces</taxon>
    </lineage>
</organism>
<reference evidence="3" key="1">
    <citation type="journal article" date="2019" name="Int. J. Syst. Evol. Microbiol.">
        <title>The Global Catalogue of Microorganisms (GCM) 10K type strain sequencing project: providing services to taxonomists for standard genome sequencing and annotation.</title>
        <authorList>
            <consortium name="The Broad Institute Genomics Platform"/>
            <consortium name="The Broad Institute Genome Sequencing Center for Infectious Disease"/>
            <person name="Wu L."/>
            <person name="Ma J."/>
        </authorList>
    </citation>
    <scope>NUCLEOTIDE SEQUENCE [LARGE SCALE GENOMIC DNA]</scope>
    <source>
        <strain evidence="3">JCM 4594</strain>
    </source>
</reference>